<keyword evidence="10 12" id="KW-0275">Fatty acid biosynthesis</keyword>
<feature type="transmembrane region" description="Helical" evidence="12">
    <location>
        <begin position="20"/>
        <end position="40"/>
    </location>
</feature>
<keyword evidence="6 12" id="KW-0276">Fatty acid metabolism</keyword>
<dbReference type="PROSITE" id="PS01188">
    <property type="entry name" value="ELO"/>
    <property type="match status" value="1"/>
</dbReference>
<dbReference type="GO" id="GO:0019367">
    <property type="term" value="P:fatty acid elongation, saturated fatty acid"/>
    <property type="evidence" value="ECO:0007669"/>
    <property type="project" value="TreeGrafter"/>
</dbReference>
<evidence type="ECO:0000313" key="14">
    <source>
        <dbReference type="Proteomes" id="UP000594262"/>
    </source>
</evidence>
<dbReference type="RefSeq" id="XP_066916041.1">
    <property type="nucleotide sequence ID" value="XM_067059940.1"/>
</dbReference>
<proteinExistence type="inferred from homology"/>
<dbReference type="GO" id="GO:0042761">
    <property type="term" value="P:very long-chain fatty acid biosynthetic process"/>
    <property type="evidence" value="ECO:0007669"/>
    <property type="project" value="TreeGrafter"/>
</dbReference>
<organism evidence="13 14">
    <name type="scientific">Clytia hemisphaerica</name>
    <dbReference type="NCBI Taxonomy" id="252671"/>
    <lineage>
        <taxon>Eukaryota</taxon>
        <taxon>Metazoa</taxon>
        <taxon>Cnidaria</taxon>
        <taxon>Hydrozoa</taxon>
        <taxon>Hydroidolina</taxon>
        <taxon>Leptothecata</taxon>
        <taxon>Obeliida</taxon>
        <taxon>Clytiidae</taxon>
        <taxon>Clytia</taxon>
    </lineage>
</organism>
<dbReference type="EnsemblMetazoa" id="CLYHEMT014634.1">
    <property type="protein sequence ID" value="CLYHEMP014634.1"/>
    <property type="gene ID" value="CLYHEMG014634"/>
</dbReference>
<evidence type="ECO:0000256" key="2">
    <source>
        <dbReference type="ARBA" id="ARBA00007263"/>
    </source>
</evidence>
<evidence type="ECO:0000256" key="10">
    <source>
        <dbReference type="ARBA" id="ARBA00023160"/>
    </source>
</evidence>
<evidence type="ECO:0000313" key="13">
    <source>
        <dbReference type="EnsemblMetazoa" id="CLYHEMP014634.1"/>
    </source>
</evidence>
<keyword evidence="3 12" id="KW-0444">Lipid biosynthesis</keyword>
<evidence type="ECO:0000256" key="4">
    <source>
        <dbReference type="ARBA" id="ARBA00022679"/>
    </source>
</evidence>
<accession>A0A7M5WXZ4</accession>
<evidence type="ECO:0000256" key="9">
    <source>
        <dbReference type="ARBA" id="ARBA00023136"/>
    </source>
</evidence>
<evidence type="ECO:0000256" key="11">
    <source>
        <dbReference type="ARBA" id="ARBA00047375"/>
    </source>
</evidence>
<evidence type="ECO:0000256" key="1">
    <source>
        <dbReference type="ARBA" id="ARBA00004141"/>
    </source>
</evidence>
<dbReference type="InterPro" id="IPR030457">
    <property type="entry name" value="ELO_CS"/>
</dbReference>
<sequence>MTTLPEKATKFFENVSQLQSFPVFIGYLLMILLIPVWKRILPVANNLKMIMIPYNIICVLLSLAATFLLFYGAFLGSHLYAYEENQYIVYGMAIYTISKNVELLDTVFMILRHKYRQISFLHVFHHSTILVLGNYAFVYTCYPPIAVPVGLNSLVHVPLYAYYAKTAISPSLQVSWKKALTIFQIVQFLFDLVFATIGYLYHGFCIYSIMYGGSMLVLFSNFYYFAYIKKKKTV</sequence>
<reference evidence="13" key="1">
    <citation type="submission" date="2021-01" db="UniProtKB">
        <authorList>
            <consortium name="EnsemblMetazoa"/>
        </authorList>
    </citation>
    <scope>IDENTIFICATION</scope>
</reference>
<dbReference type="Proteomes" id="UP000594262">
    <property type="component" value="Unplaced"/>
</dbReference>
<comment type="catalytic activity">
    <reaction evidence="11 12">
        <text>a very-long-chain acyl-CoA + malonyl-CoA + H(+) = a very-long-chain 3-oxoacyl-CoA + CO2 + CoA</text>
        <dbReference type="Rhea" id="RHEA:32727"/>
        <dbReference type="ChEBI" id="CHEBI:15378"/>
        <dbReference type="ChEBI" id="CHEBI:16526"/>
        <dbReference type="ChEBI" id="CHEBI:57287"/>
        <dbReference type="ChEBI" id="CHEBI:57384"/>
        <dbReference type="ChEBI" id="CHEBI:90725"/>
        <dbReference type="ChEBI" id="CHEBI:90736"/>
        <dbReference type="EC" id="2.3.1.199"/>
    </reaction>
</comment>
<keyword evidence="8 12" id="KW-0443">Lipid metabolism</keyword>
<dbReference type="PANTHER" id="PTHR11157">
    <property type="entry name" value="FATTY ACID ACYL TRANSFERASE-RELATED"/>
    <property type="match status" value="1"/>
</dbReference>
<dbReference type="GO" id="GO:0034626">
    <property type="term" value="P:fatty acid elongation, polyunsaturated fatty acid"/>
    <property type="evidence" value="ECO:0007669"/>
    <property type="project" value="TreeGrafter"/>
</dbReference>
<feature type="transmembrane region" description="Helical" evidence="12">
    <location>
        <begin position="206"/>
        <end position="226"/>
    </location>
</feature>
<dbReference type="GO" id="GO:0009922">
    <property type="term" value="F:fatty acid elongase activity"/>
    <property type="evidence" value="ECO:0007669"/>
    <property type="project" value="UniProtKB-EC"/>
</dbReference>
<dbReference type="PANTHER" id="PTHR11157:SF134">
    <property type="entry name" value="ELONGATION OF FATTY ACIDS PROTEIN 1-RELATED"/>
    <property type="match status" value="1"/>
</dbReference>
<feature type="transmembrane region" description="Helical" evidence="12">
    <location>
        <begin position="52"/>
        <end position="75"/>
    </location>
</feature>
<keyword evidence="7 12" id="KW-1133">Transmembrane helix</keyword>
<protein>
    <recommendedName>
        <fullName evidence="12">Elongation of very long chain fatty acids protein</fullName>
        <ecNumber evidence="12">2.3.1.199</ecNumber>
    </recommendedName>
    <alternativeName>
        <fullName evidence="12">Very-long-chain 3-oxoacyl-CoA synthase</fullName>
    </alternativeName>
</protein>
<evidence type="ECO:0000256" key="7">
    <source>
        <dbReference type="ARBA" id="ARBA00022989"/>
    </source>
</evidence>
<dbReference type="GO" id="GO:0005789">
    <property type="term" value="C:endoplasmic reticulum membrane"/>
    <property type="evidence" value="ECO:0007669"/>
    <property type="project" value="TreeGrafter"/>
</dbReference>
<feature type="transmembrane region" description="Helical" evidence="12">
    <location>
        <begin position="118"/>
        <end position="139"/>
    </location>
</feature>
<dbReference type="GO" id="GO:0034625">
    <property type="term" value="P:fatty acid elongation, monounsaturated fatty acid"/>
    <property type="evidence" value="ECO:0007669"/>
    <property type="project" value="TreeGrafter"/>
</dbReference>
<dbReference type="OrthoDB" id="434092at2759"/>
<evidence type="ECO:0000256" key="6">
    <source>
        <dbReference type="ARBA" id="ARBA00022832"/>
    </source>
</evidence>
<dbReference type="GO" id="GO:0030148">
    <property type="term" value="P:sphingolipid biosynthetic process"/>
    <property type="evidence" value="ECO:0007669"/>
    <property type="project" value="TreeGrafter"/>
</dbReference>
<name>A0A7M5WXZ4_9CNID</name>
<dbReference type="Pfam" id="PF01151">
    <property type="entry name" value="ELO"/>
    <property type="match status" value="1"/>
</dbReference>
<keyword evidence="9 12" id="KW-0472">Membrane</keyword>
<dbReference type="InterPro" id="IPR002076">
    <property type="entry name" value="ELO_fam"/>
</dbReference>
<evidence type="ECO:0000256" key="5">
    <source>
        <dbReference type="ARBA" id="ARBA00022692"/>
    </source>
</evidence>
<evidence type="ECO:0000256" key="12">
    <source>
        <dbReference type="RuleBase" id="RU361115"/>
    </source>
</evidence>
<keyword evidence="4 12" id="KW-0808">Transferase</keyword>
<dbReference type="AlphaFoldDB" id="A0A7M5WXZ4"/>
<comment type="similarity">
    <text evidence="2 12">Belongs to the ELO family.</text>
</comment>
<evidence type="ECO:0000256" key="3">
    <source>
        <dbReference type="ARBA" id="ARBA00022516"/>
    </source>
</evidence>
<feature type="transmembrane region" description="Helical" evidence="12">
    <location>
        <begin position="179"/>
        <end position="200"/>
    </location>
</feature>
<evidence type="ECO:0000256" key="8">
    <source>
        <dbReference type="ARBA" id="ARBA00023098"/>
    </source>
</evidence>
<comment type="subcellular location">
    <subcellularLocation>
        <location evidence="1">Membrane</location>
        <topology evidence="1">Multi-pass membrane protein</topology>
    </subcellularLocation>
</comment>
<dbReference type="GeneID" id="136803207"/>
<feature type="transmembrane region" description="Helical" evidence="12">
    <location>
        <begin position="87"/>
        <end position="111"/>
    </location>
</feature>
<dbReference type="EC" id="2.3.1.199" evidence="12"/>
<feature type="transmembrane region" description="Helical" evidence="12">
    <location>
        <begin position="145"/>
        <end position="163"/>
    </location>
</feature>
<keyword evidence="14" id="KW-1185">Reference proteome</keyword>
<keyword evidence="5 12" id="KW-0812">Transmembrane</keyword>